<protein>
    <submittedName>
        <fullName evidence="2">Uncharacterized protein</fullName>
    </submittedName>
</protein>
<name>A0A167DRV1_9GAMM</name>
<feature type="signal peptide" evidence="1">
    <location>
        <begin position="1"/>
        <end position="22"/>
    </location>
</feature>
<proteinExistence type="predicted"/>
<feature type="chain" id="PRO_5007885323" evidence="1">
    <location>
        <begin position="23"/>
        <end position="85"/>
    </location>
</feature>
<dbReference type="Proteomes" id="UP000076503">
    <property type="component" value="Unassembled WGS sequence"/>
</dbReference>
<evidence type="ECO:0000256" key="1">
    <source>
        <dbReference type="SAM" id="SignalP"/>
    </source>
</evidence>
<gene>
    <name evidence="2" type="ORF">N476_19665</name>
</gene>
<reference evidence="2 3" key="1">
    <citation type="submission" date="2013-07" db="EMBL/GenBank/DDBJ databases">
        <title>Comparative Genomic and Metabolomic Analysis of Twelve Strains of Pseudoalteromonas luteoviolacea.</title>
        <authorList>
            <person name="Vynne N.G."/>
            <person name="Mansson M."/>
            <person name="Gram L."/>
        </authorList>
    </citation>
    <scope>NUCLEOTIDE SEQUENCE [LARGE SCALE GENOMIC DNA]</scope>
    <source>
        <strain evidence="2 3">H33</strain>
    </source>
</reference>
<sequence>MKLSYFVIGAALAISTAYSNTAKSNGLTTTPIKGYLITCYIAGGIDNPGIVLWRGLAVGEAQLSYMKQSCYMNRGTPDVTELPLR</sequence>
<evidence type="ECO:0000313" key="2">
    <source>
        <dbReference type="EMBL" id="KZN49268.1"/>
    </source>
</evidence>
<accession>A0A167DRV1</accession>
<dbReference type="RefSeq" id="WP_063362599.1">
    <property type="nucleotide sequence ID" value="NZ_AUXZ01000082.1"/>
</dbReference>
<comment type="caution">
    <text evidence="2">The sequence shown here is derived from an EMBL/GenBank/DDBJ whole genome shotgun (WGS) entry which is preliminary data.</text>
</comment>
<dbReference type="AlphaFoldDB" id="A0A167DRV1"/>
<dbReference type="PATRIC" id="fig|1365251.3.peg.3247"/>
<evidence type="ECO:0000313" key="3">
    <source>
        <dbReference type="Proteomes" id="UP000076503"/>
    </source>
</evidence>
<dbReference type="EMBL" id="AUXZ01000082">
    <property type="protein sequence ID" value="KZN49268.1"/>
    <property type="molecule type" value="Genomic_DNA"/>
</dbReference>
<organism evidence="2 3">
    <name type="scientific">Pseudoalteromonas luteoviolacea H33</name>
    <dbReference type="NCBI Taxonomy" id="1365251"/>
    <lineage>
        <taxon>Bacteria</taxon>
        <taxon>Pseudomonadati</taxon>
        <taxon>Pseudomonadota</taxon>
        <taxon>Gammaproteobacteria</taxon>
        <taxon>Alteromonadales</taxon>
        <taxon>Pseudoalteromonadaceae</taxon>
        <taxon>Pseudoalteromonas</taxon>
    </lineage>
</organism>
<keyword evidence="1" id="KW-0732">Signal</keyword>